<dbReference type="Proteomes" id="UP000500882">
    <property type="component" value="Chromosome"/>
</dbReference>
<keyword evidence="1" id="KW-0732">Signal</keyword>
<dbReference type="Gene3D" id="2.60.40.3140">
    <property type="match status" value="1"/>
</dbReference>
<dbReference type="PROSITE" id="PS00430">
    <property type="entry name" value="TONB_DEPENDENT_REC_1"/>
    <property type="match status" value="1"/>
</dbReference>
<dbReference type="EMBL" id="AP022660">
    <property type="protein sequence ID" value="BCA51356.1"/>
    <property type="molecule type" value="Genomic_DNA"/>
</dbReference>
<reference evidence="4 5" key="1">
    <citation type="submission" date="2020-02" db="EMBL/GenBank/DDBJ databases">
        <title>Whole-genome sequencing and comparative analysis of the genomes of Bacteroides thetaiotaomicron and Escherichia coli isolated from a healthy resident in Vietnam.</title>
        <authorList>
            <person name="Mohsin M."/>
            <person name="Tanaka K."/>
            <person name="Kawahara R."/>
            <person name="Kondo S."/>
            <person name="Noguchi H."/>
            <person name="Motooka D."/>
            <person name="Nakamura S."/>
            <person name="Khong D.T."/>
            <person name="Nguyen T.N."/>
            <person name="Tran H.T."/>
            <person name="Yamamoto Y."/>
        </authorList>
    </citation>
    <scope>NUCLEOTIDE SEQUENCE [LARGE SCALE GENOMIC DNA]</scope>
    <source>
        <strain evidence="4 5">F9-2</strain>
    </source>
</reference>
<evidence type="ECO:0000259" key="2">
    <source>
        <dbReference type="Pfam" id="PF01841"/>
    </source>
</evidence>
<feature type="chain" id="PRO_5025511880" description="DUF3857 domain-containing protein" evidence="1">
    <location>
        <begin position="27"/>
        <end position="630"/>
    </location>
</feature>
<dbReference type="Gene3D" id="3.10.620.30">
    <property type="match status" value="1"/>
</dbReference>
<dbReference type="AlphaFoldDB" id="A0A679HK10"/>
<protein>
    <recommendedName>
        <fullName evidence="6">DUF3857 domain-containing protein</fullName>
    </recommendedName>
</protein>
<feature type="signal peptide" evidence="1">
    <location>
        <begin position="1"/>
        <end position="26"/>
    </location>
</feature>
<name>A0A679HK10_BACT4</name>
<evidence type="ECO:0000259" key="3">
    <source>
        <dbReference type="Pfam" id="PF12969"/>
    </source>
</evidence>
<proteinExistence type="predicted"/>
<organism evidence="4 5">
    <name type="scientific">Bacteroides thetaiotaomicron</name>
    <dbReference type="NCBI Taxonomy" id="818"/>
    <lineage>
        <taxon>Bacteria</taxon>
        <taxon>Pseudomonadati</taxon>
        <taxon>Bacteroidota</taxon>
        <taxon>Bacteroidia</taxon>
        <taxon>Bacteroidales</taxon>
        <taxon>Bacteroidaceae</taxon>
        <taxon>Bacteroides</taxon>
    </lineage>
</organism>
<evidence type="ECO:0008006" key="6">
    <source>
        <dbReference type="Google" id="ProtNLM"/>
    </source>
</evidence>
<feature type="domain" description="DUF3857" evidence="3">
    <location>
        <begin position="52"/>
        <end position="214"/>
    </location>
</feature>
<dbReference type="SUPFAM" id="SSF54001">
    <property type="entry name" value="Cysteine proteinases"/>
    <property type="match status" value="1"/>
</dbReference>
<dbReference type="InterPro" id="IPR038765">
    <property type="entry name" value="Papain-like_cys_pep_sf"/>
</dbReference>
<dbReference type="InterPro" id="IPR024618">
    <property type="entry name" value="DUF3857"/>
</dbReference>
<evidence type="ECO:0000313" key="5">
    <source>
        <dbReference type="Proteomes" id="UP000500882"/>
    </source>
</evidence>
<gene>
    <name evidence="4" type="ORF">BatF92_32980</name>
</gene>
<feature type="domain" description="Transglutaminase-like" evidence="2">
    <location>
        <begin position="274"/>
        <end position="383"/>
    </location>
</feature>
<dbReference type="InterPro" id="IPR010916">
    <property type="entry name" value="TonB_box_CS"/>
</dbReference>
<evidence type="ECO:0000256" key="1">
    <source>
        <dbReference type="SAM" id="SignalP"/>
    </source>
</evidence>
<evidence type="ECO:0000313" key="4">
    <source>
        <dbReference type="EMBL" id="BCA51356.1"/>
    </source>
</evidence>
<dbReference type="InterPro" id="IPR002931">
    <property type="entry name" value="Transglutaminase-like"/>
</dbReference>
<accession>A0A679HK10</accession>
<dbReference type="Gene3D" id="2.60.120.1130">
    <property type="match status" value="1"/>
</dbReference>
<sequence length="630" mass="71298">MINHSRIRLLILLCTCLSFFLLPVHAQGIADNSNSIIVEAQTEVICKSMTQSVERETRTVTILNKKGLDAAHFFCSCDMFRSLQKFSGELTNASGQSVRKIKKSELLKSEYSSSLSTDDYLYYYECNYPSFPFTVKYVWEVKCNNGLIGYSTFMPQTDFNQGVEKSAYRIELPAGQQCRHRALNTDGKNIQIKESTGPEGQQIIEVSATQLPPIQSEPFGPSFAQLFPRVYFAPSAFSFDKTQGDMSTWQKYGEWQYDLLNGRDQLTEPFKSKLRELTANCGTDREKVKAVYDYLAKTTRYVSIQLGIGGLQPIAATDVCRTGFGDCKGLSNYTRAMLNELGIPSTYTVISTTNERLLPDFSSANQMNHVILQVPLPQDTLWLECTNPQLPFGYVHQDIAGHDALLIEPTGGRMYRLPTYPDSLNTQQITARISLSPTAEAKIEVNEVSRLFQYENEAGIVYLEPNKQKDRIRSNINLSQADILRLQISECKEASPSITFNYTAGSNQYGHKTGNRLFIPVNVFRKGFSVPHVTKRTHPIHVNFGYADTDSIRIQLPEGYAIEGLPRPVELKSKFGSFHSSVQVKEEEVLVVHSLWMRKGIYAPEEYASFLDFRKQIAEQYNNKIILKRI</sequence>
<dbReference type="Pfam" id="PF01841">
    <property type="entry name" value="Transglut_core"/>
    <property type="match status" value="1"/>
</dbReference>
<dbReference type="RefSeq" id="WP_022470131.1">
    <property type="nucleotide sequence ID" value="NZ_AP022660.1"/>
</dbReference>
<dbReference type="Pfam" id="PF12969">
    <property type="entry name" value="DUF3857"/>
    <property type="match status" value="1"/>
</dbReference>